<keyword evidence="3" id="KW-0378">Hydrolase</keyword>
<evidence type="ECO:0000256" key="1">
    <source>
        <dbReference type="ARBA" id="ARBA00006865"/>
    </source>
</evidence>
<dbReference type="InterPro" id="IPR013320">
    <property type="entry name" value="ConA-like_dom_sf"/>
</dbReference>
<evidence type="ECO:0000256" key="4">
    <source>
        <dbReference type="ARBA" id="ARBA00023295"/>
    </source>
</evidence>
<proteinExistence type="inferred from homology"/>
<keyword evidence="11" id="KW-1185">Reference proteome</keyword>
<comment type="caution">
    <text evidence="10">The sequence shown here is derived from an EMBL/GenBank/DDBJ whole genome shotgun (WGS) entry which is preliminary data.</text>
</comment>
<dbReference type="InterPro" id="IPR000757">
    <property type="entry name" value="Beta-glucanase-like"/>
</dbReference>
<evidence type="ECO:0000256" key="3">
    <source>
        <dbReference type="ARBA" id="ARBA00022801"/>
    </source>
</evidence>
<dbReference type="Proteomes" id="UP000262379">
    <property type="component" value="Unassembled WGS sequence"/>
</dbReference>
<accession>A0A371X972</accession>
<dbReference type="InterPro" id="IPR044791">
    <property type="entry name" value="Beta-glucanase/XTH"/>
</dbReference>
<dbReference type="GO" id="GO:0005975">
    <property type="term" value="P:carbohydrate metabolic process"/>
    <property type="evidence" value="ECO:0007669"/>
    <property type="project" value="InterPro"/>
</dbReference>
<dbReference type="GO" id="GO:0004553">
    <property type="term" value="F:hydrolase activity, hydrolyzing O-glycosyl compounds"/>
    <property type="evidence" value="ECO:0007669"/>
    <property type="project" value="InterPro"/>
</dbReference>
<dbReference type="PROSITE" id="PS51762">
    <property type="entry name" value="GH16_2"/>
    <property type="match status" value="1"/>
</dbReference>
<dbReference type="PANTHER" id="PTHR31062">
    <property type="entry name" value="XYLOGLUCAN ENDOTRANSGLUCOSYLASE/HYDROLASE PROTEIN 8-RELATED"/>
    <property type="match status" value="1"/>
</dbReference>
<dbReference type="SUPFAM" id="SSF49899">
    <property type="entry name" value="Concanavalin A-like lectins/glucanases"/>
    <property type="match status" value="1"/>
</dbReference>
<feature type="active site" description="Nucleophile" evidence="8">
    <location>
        <position position="88"/>
    </location>
</feature>
<feature type="active site" description="Proton donor" evidence="8">
    <location>
        <position position="92"/>
    </location>
</feature>
<evidence type="ECO:0000256" key="5">
    <source>
        <dbReference type="ARBA" id="ARBA00029722"/>
    </source>
</evidence>
<feature type="domain" description="GH16" evidence="9">
    <location>
        <begin position="1"/>
        <end position="203"/>
    </location>
</feature>
<sequence>MASNGWNNGAHQNCTWSTREIDVGKGQLTLSFSNVPFKDRQYSCGEVQTKQRFQYGTYEARMRTGAGSGLNAAFFTYIGPTQKQPHDEIDFEVLLKDTSKVQLNTYIDAQQHNTALVDVPGGSDNDFHDYAFVWEPDRMSWYVDGKLMHQSEPDATLPTHPQKIFFSIWGTDTLSAWMGKFEVPQKPVKLEVERVAFTAKGEKCQFPQSIVCMLAAKE</sequence>
<evidence type="ECO:0000259" key="9">
    <source>
        <dbReference type="PROSITE" id="PS51762"/>
    </source>
</evidence>
<dbReference type="Pfam" id="PF00722">
    <property type="entry name" value="Glyco_hydro_16"/>
    <property type="match status" value="1"/>
</dbReference>
<dbReference type="AlphaFoldDB" id="A0A371X972"/>
<evidence type="ECO:0000256" key="7">
    <source>
        <dbReference type="ARBA" id="ARBA00031665"/>
    </source>
</evidence>
<dbReference type="Gene3D" id="2.60.120.200">
    <property type="match status" value="1"/>
</dbReference>
<organism evidence="10 11">
    <name type="scientific">Mesorhizobium denitrificans</name>
    <dbReference type="NCBI Taxonomy" id="2294114"/>
    <lineage>
        <taxon>Bacteria</taxon>
        <taxon>Pseudomonadati</taxon>
        <taxon>Pseudomonadota</taxon>
        <taxon>Alphaproteobacteria</taxon>
        <taxon>Hyphomicrobiales</taxon>
        <taxon>Phyllobacteriaceae</taxon>
        <taxon>Mesorhizobium</taxon>
    </lineage>
</organism>
<dbReference type="InterPro" id="IPR008264">
    <property type="entry name" value="Beta_glucanase"/>
</dbReference>
<evidence type="ECO:0000256" key="6">
    <source>
        <dbReference type="ARBA" id="ARBA00029771"/>
    </source>
</evidence>
<dbReference type="PRINTS" id="PR00737">
    <property type="entry name" value="GLHYDRLASE16"/>
</dbReference>
<name>A0A371X972_9HYPH</name>
<gene>
    <name evidence="10" type="ORF">DY251_17110</name>
</gene>
<reference evidence="11" key="1">
    <citation type="submission" date="2018-08" db="EMBL/GenBank/DDBJ databases">
        <authorList>
            <person name="Im W.T."/>
        </authorList>
    </citation>
    <scope>NUCLEOTIDE SEQUENCE [LARGE SCALE GENOMIC DNA]</scope>
    <source>
        <strain evidence="11">LA-28</strain>
    </source>
</reference>
<evidence type="ECO:0000313" key="11">
    <source>
        <dbReference type="Proteomes" id="UP000262379"/>
    </source>
</evidence>
<comment type="similarity">
    <text evidence="1">Belongs to the glycosyl hydrolase 16 family.</text>
</comment>
<evidence type="ECO:0000313" key="10">
    <source>
        <dbReference type="EMBL" id="RFC65788.1"/>
    </source>
</evidence>
<protein>
    <recommendedName>
        <fullName evidence="2">Beta-glucanase</fullName>
    </recommendedName>
    <alternativeName>
        <fullName evidence="7">1,3-1,4-beta-D-glucan 4-glucanohydrolase</fullName>
    </alternativeName>
    <alternativeName>
        <fullName evidence="6">Endo-beta-1,3-1,4 glucanase</fullName>
    </alternativeName>
    <alternativeName>
        <fullName evidence="5">Lichenase</fullName>
    </alternativeName>
</protein>
<keyword evidence="4" id="KW-0326">Glycosidase</keyword>
<dbReference type="EMBL" id="QURN01000014">
    <property type="protein sequence ID" value="RFC65788.1"/>
    <property type="molecule type" value="Genomic_DNA"/>
</dbReference>
<evidence type="ECO:0000256" key="8">
    <source>
        <dbReference type="PIRSR" id="PIRSR608264-1"/>
    </source>
</evidence>
<evidence type="ECO:0000256" key="2">
    <source>
        <dbReference type="ARBA" id="ARBA00014569"/>
    </source>
</evidence>